<dbReference type="Proteomes" id="UP000287243">
    <property type="component" value="Chromosome"/>
</dbReference>
<reference evidence="1 2" key="1">
    <citation type="submission" date="2017-01" db="EMBL/GenBank/DDBJ databases">
        <title>First insights into the biology of 'candidatus Vampirococcus archaeovorus'.</title>
        <authorList>
            <person name="Kizina J."/>
            <person name="Jordan S."/>
            <person name="Stueber K."/>
            <person name="Reinhardt R."/>
            <person name="Harder J."/>
        </authorList>
    </citation>
    <scope>NUCLEOTIDE SEQUENCE [LARGE SCALE GENOMIC DNA]</scope>
    <source>
        <strain evidence="1 2">LiM</strain>
    </source>
</reference>
<evidence type="ECO:0000313" key="1">
    <source>
        <dbReference type="EMBL" id="QAT17694.1"/>
    </source>
</evidence>
<dbReference type="KEGG" id="vai:BU251_08155"/>
<keyword evidence="2" id="KW-1185">Reference proteome</keyword>
<gene>
    <name evidence="1" type="ORF">BU251_08155</name>
</gene>
<accession>A0A410P6W8</accession>
<dbReference type="OrthoDB" id="9801541at2"/>
<organism evidence="1 2">
    <name type="scientific">Velamenicoccus archaeovorus</name>
    <dbReference type="NCBI Taxonomy" id="1930593"/>
    <lineage>
        <taxon>Bacteria</taxon>
        <taxon>Pseudomonadati</taxon>
        <taxon>Candidatus Omnitrophota</taxon>
        <taxon>Candidatus Velamenicoccus</taxon>
    </lineage>
</organism>
<proteinExistence type="predicted"/>
<evidence type="ECO:0000313" key="2">
    <source>
        <dbReference type="Proteomes" id="UP000287243"/>
    </source>
</evidence>
<protein>
    <submittedName>
        <fullName evidence="1">Uncharacterized protein</fullName>
    </submittedName>
</protein>
<dbReference type="RefSeq" id="WP_128700661.1">
    <property type="nucleotide sequence ID" value="NZ_CP019384.1"/>
</dbReference>
<dbReference type="AlphaFoldDB" id="A0A410P6W8"/>
<name>A0A410P6W8_VELA1</name>
<dbReference type="EMBL" id="CP019384">
    <property type="protein sequence ID" value="QAT17694.1"/>
    <property type="molecule type" value="Genomic_DNA"/>
</dbReference>
<sequence>MADKVKLNFGAELVDATPIDINQANEYFNQYFLEDGTVLKMKLVATKVFRIDDRYDAEGNPVYFVQSTNVLSVDSPKGLKKK</sequence>